<protein>
    <submittedName>
        <fullName evidence="2">Uncharacterized protein</fullName>
    </submittedName>
</protein>
<keyword evidence="1" id="KW-1133">Transmembrane helix</keyword>
<name>A0A6C0ETN1_9ZZZZ</name>
<feature type="transmembrane region" description="Helical" evidence="1">
    <location>
        <begin position="41"/>
        <end position="59"/>
    </location>
</feature>
<evidence type="ECO:0000313" key="2">
    <source>
        <dbReference type="EMBL" id="QHT31689.1"/>
    </source>
</evidence>
<accession>A0A6C0ETN1</accession>
<dbReference type="AlphaFoldDB" id="A0A6C0ETN1"/>
<dbReference type="EMBL" id="MN738924">
    <property type="protein sequence ID" value="QHT31689.1"/>
    <property type="molecule type" value="Genomic_DNA"/>
</dbReference>
<keyword evidence="1" id="KW-0812">Transmembrane</keyword>
<keyword evidence="1" id="KW-0472">Membrane</keyword>
<evidence type="ECO:0000256" key="1">
    <source>
        <dbReference type="SAM" id="Phobius"/>
    </source>
</evidence>
<sequence length="171" mass="20613">MYDETDSDSDSESFYSDEYDQLDTIYNHDSNILKYKKNKKYYIGLVALIDSVYLLAHSVTPKSMFKYSYEDILKYLHTYSIIYVKRPKIDIFQLHITENNYTVIVKTHWIRLIQRHWKKVYKTRTDTLRKRALSCNHCQQSVFNKYLNNEIPGLYGMLSRYTLLNVNKYKN</sequence>
<reference evidence="2" key="1">
    <citation type="journal article" date="2020" name="Nature">
        <title>Giant virus diversity and host interactions through global metagenomics.</title>
        <authorList>
            <person name="Schulz F."/>
            <person name="Roux S."/>
            <person name="Paez-Espino D."/>
            <person name="Jungbluth S."/>
            <person name="Walsh D.A."/>
            <person name="Denef V.J."/>
            <person name="McMahon K.D."/>
            <person name="Konstantinidis K.T."/>
            <person name="Eloe-Fadrosh E.A."/>
            <person name="Kyrpides N.C."/>
            <person name="Woyke T."/>
        </authorList>
    </citation>
    <scope>NUCLEOTIDE SEQUENCE</scope>
    <source>
        <strain evidence="2">GVMAG-M-3300009155-48</strain>
    </source>
</reference>
<organism evidence="2">
    <name type="scientific">viral metagenome</name>
    <dbReference type="NCBI Taxonomy" id="1070528"/>
    <lineage>
        <taxon>unclassified sequences</taxon>
        <taxon>metagenomes</taxon>
        <taxon>organismal metagenomes</taxon>
    </lineage>
</organism>
<proteinExistence type="predicted"/>